<reference evidence="1" key="2">
    <citation type="submission" date="2020-06" db="EMBL/GenBank/DDBJ databases">
        <title>Helianthus annuus Genome sequencing and assembly Release 2.</title>
        <authorList>
            <person name="Gouzy J."/>
            <person name="Langlade N."/>
            <person name="Munos S."/>
        </authorList>
    </citation>
    <scope>NUCLEOTIDE SEQUENCE</scope>
    <source>
        <tissue evidence="1">Leaves</tissue>
    </source>
</reference>
<dbReference type="Proteomes" id="UP000215914">
    <property type="component" value="Unassembled WGS sequence"/>
</dbReference>
<reference evidence="1" key="1">
    <citation type="journal article" date="2017" name="Nature">
        <title>The sunflower genome provides insights into oil metabolism, flowering and Asterid evolution.</title>
        <authorList>
            <person name="Badouin H."/>
            <person name="Gouzy J."/>
            <person name="Grassa C.J."/>
            <person name="Murat F."/>
            <person name="Staton S.E."/>
            <person name="Cottret L."/>
            <person name="Lelandais-Briere C."/>
            <person name="Owens G.L."/>
            <person name="Carrere S."/>
            <person name="Mayjonade B."/>
            <person name="Legrand L."/>
            <person name="Gill N."/>
            <person name="Kane N.C."/>
            <person name="Bowers J.E."/>
            <person name="Hubner S."/>
            <person name="Bellec A."/>
            <person name="Berard A."/>
            <person name="Berges H."/>
            <person name="Blanchet N."/>
            <person name="Boniface M.C."/>
            <person name="Brunel D."/>
            <person name="Catrice O."/>
            <person name="Chaidir N."/>
            <person name="Claudel C."/>
            <person name="Donnadieu C."/>
            <person name="Faraut T."/>
            <person name="Fievet G."/>
            <person name="Helmstetter N."/>
            <person name="King M."/>
            <person name="Knapp S.J."/>
            <person name="Lai Z."/>
            <person name="Le Paslier M.C."/>
            <person name="Lippi Y."/>
            <person name="Lorenzon L."/>
            <person name="Mandel J.R."/>
            <person name="Marage G."/>
            <person name="Marchand G."/>
            <person name="Marquand E."/>
            <person name="Bret-Mestries E."/>
            <person name="Morien E."/>
            <person name="Nambeesan S."/>
            <person name="Nguyen T."/>
            <person name="Pegot-Espagnet P."/>
            <person name="Pouilly N."/>
            <person name="Raftis F."/>
            <person name="Sallet E."/>
            <person name="Schiex T."/>
            <person name="Thomas J."/>
            <person name="Vandecasteele C."/>
            <person name="Vares D."/>
            <person name="Vear F."/>
            <person name="Vautrin S."/>
            <person name="Crespi M."/>
            <person name="Mangin B."/>
            <person name="Burke J.M."/>
            <person name="Salse J."/>
            <person name="Munos S."/>
            <person name="Vincourt P."/>
            <person name="Rieseberg L.H."/>
            <person name="Langlade N.B."/>
        </authorList>
    </citation>
    <scope>NUCLEOTIDE SEQUENCE</scope>
    <source>
        <tissue evidence="1">Leaves</tissue>
    </source>
</reference>
<protein>
    <submittedName>
        <fullName evidence="1">Uncharacterized protein</fullName>
    </submittedName>
</protein>
<dbReference type="Gramene" id="mRNA:HanXRQr2_Chr10g0449401">
    <property type="protein sequence ID" value="mRNA:HanXRQr2_Chr10g0449401"/>
    <property type="gene ID" value="HanXRQr2_Chr10g0449401"/>
</dbReference>
<dbReference type="AlphaFoldDB" id="A0A9K3HYK7"/>
<evidence type="ECO:0000313" key="2">
    <source>
        <dbReference type="Proteomes" id="UP000215914"/>
    </source>
</evidence>
<gene>
    <name evidence="1" type="ORF">HanXRQr2_Chr10g0449401</name>
</gene>
<dbReference type="EMBL" id="MNCJ02000325">
    <property type="protein sequence ID" value="KAF5787134.1"/>
    <property type="molecule type" value="Genomic_DNA"/>
</dbReference>
<comment type="caution">
    <text evidence="1">The sequence shown here is derived from an EMBL/GenBank/DDBJ whole genome shotgun (WGS) entry which is preliminary data.</text>
</comment>
<organism evidence="1 2">
    <name type="scientific">Helianthus annuus</name>
    <name type="common">Common sunflower</name>
    <dbReference type="NCBI Taxonomy" id="4232"/>
    <lineage>
        <taxon>Eukaryota</taxon>
        <taxon>Viridiplantae</taxon>
        <taxon>Streptophyta</taxon>
        <taxon>Embryophyta</taxon>
        <taxon>Tracheophyta</taxon>
        <taxon>Spermatophyta</taxon>
        <taxon>Magnoliopsida</taxon>
        <taxon>eudicotyledons</taxon>
        <taxon>Gunneridae</taxon>
        <taxon>Pentapetalae</taxon>
        <taxon>asterids</taxon>
        <taxon>campanulids</taxon>
        <taxon>Asterales</taxon>
        <taxon>Asteraceae</taxon>
        <taxon>Asteroideae</taxon>
        <taxon>Heliantheae alliance</taxon>
        <taxon>Heliantheae</taxon>
        <taxon>Helianthus</taxon>
    </lineage>
</organism>
<evidence type="ECO:0000313" key="1">
    <source>
        <dbReference type="EMBL" id="KAF5787134.1"/>
    </source>
</evidence>
<proteinExistence type="predicted"/>
<sequence length="57" mass="6766">MEFDRSDDMFDTADISRRIQYEEPTQPIWSVDFYCIEPSMLVSENDASKVLLFTLIR</sequence>
<name>A0A9K3HYK7_HELAN</name>
<accession>A0A9K3HYK7</accession>
<keyword evidence="2" id="KW-1185">Reference proteome</keyword>